<proteinExistence type="predicted"/>
<organism evidence="1 2">
    <name type="scientific">Rhododendron molle</name>
    <name type="common">Chinese azalea</name>
    <name type="synonym">Azalea mollis</name>
    <dbReference type="NCBI Taxonomy" id="49168"/>
    <lineage>
        <taxon>Eukaryota</taxon>
        <taxon>Viridiplantae</taxon>
        <taxon>Streptophyta</taxon>
        <taxon>Embryophyta</taxon>
        <taxon>Tracheophyta</taxon>
        <taxon>Spermatophyta</taxon>
        <taxon>Magnoliopsida</taxon>
        <taxon>eudicotyledons</taxon>
        <taxon>Gunneridae</taxon>
        <taxon>Pentapetalae</taxon>
        <taxon>asterids</taxon>
        <taxon>Ericales</taxon>
        <taxon>Ericaceae</taxon>
        <taxon>Ericoideae</taxon>
        <taxon>Rhodoreae</taxon>
        <taxon>Rhododendron</taxon>
    </lineage>
</organism>
<keyword evidence="2" id="KW-1185">Reference proteome</keyword>
<evidence type="ECO:0000313" key="1">
    <source>
        <dbReference type="EMBL" id="KAI8572761.1"/>
    </source>
</evidence>
<sequence>MIYNVPLDLWTATGLSYVASAVANGDRFSIKVWVVKGGPNRIQNGEQLQVTSDPSRTVTEAILGPFDSVISQEEQVLVSSQLVGGSGVCLDEVHMPGSAPRVTCVGNTSDPNKFAVLQLPSDEVLAEGVAILPSDAEFHDGLIHGVESVIIPLAKKNRGRNKGGGRK</sequence>
<dbReference type="Proteomes" id="UP001062846">
    <property type="component" value="Chromosome 1"/>
</dbReference>
<reference evidence="1" key="1">
    <citation type="submission" date="2022-02" db="EMBL/GenBank/DDBJ databases">
        <title>Plant Genome Project.</title>
        <authorList>
            <person name="Zhang R.-G."/>
        </authorList>
    </citation>
    <scope>NUCLEOTIDE SEQUENCE</scope>
    <source>
        <strain evidence="1">AT1</strain>
    </source>
</reference>
<protein>
    <submittedName>
        <fullName evidence="1">Uncharacterized protein</fullName>
    </submittedName>
</protein>
<dbReference type="EMBL" id="CM046388">
    <property type="protein sequence ID" value="KAI8572761.1"/>
    <property type="molecule type" value="Genomic_DNA"/>
</dbReference>
<evidence type="ECO:0000313" key="2">
    <source>
        <dbReference type="Proteomes" id="UP001062846"/>
    </source>
</evidence>
<comment type="caution">
    <text evidence="1">The sequence shown here is derived from an EMBL/GenBank/DDBJ whole genome shotgun (WGS) entry which is preliminary data.</text>
</comment>
<accession>A0ACC0Q5R3</accession>
<name>A0ACC0Q5R3_RHOML</name>
<gene>
    <name evidence="1" type="ORF">RHMOL_Rhmol01G0225300</name>
</gene>